<dbReference type="SUPFAM" id="SSF54171">
    <property type="entry name" value="DNA-binding domain"/>
    <property type="match status" value="1"/>
</dbReference>
<dbReference type="SUPFAM" id="SSF54060">
    <property type="entry name" value="His-Me finger endonucleases"/>
    <property type="match status" value="1"/>
</dbReference>
<dbReference type="InterPro" id="IPR044925">
    <property type="entry name" value="His-Me_finger_sf"/>
</dbReference>
<reference evidence="5 6" key="1">
    <citation type="submission" date="2021-02" db="EMBL/GenBank/DDBJ databases">
        <title>FDA dAtabase for Regulatory Grade micrObial Sequences (FDA-ARGOS): Supporting development and validation of Infectious Disease Dx tests.</title>
        <authorList>
            <person name="Minogue T."/>
            <person name="Wolcott M."/>
            <person name="Wasieloski L."/>
            <person name="Aguilar W."/>
            <person name="Moore D."/>
            <person name="Jaissle J."/>
            <person name="Tallon L."/>
            <person name="Sadzewicz L."/>
            <person name="Zhao X."/>
            <person name="Boylan J."/>
            <person name="Ott S."/>
            <person name="Bowen H."/>
            <person name="Vavikolanu K."/>
            <person name="Mehta A."/>
            <person name="Aluvathingal J."/>
            <person name="Nadendla S."/>
            <person name="Yan Y."/>
            <person name="Sichtig H."/>
        </authorList>
    </citation>
    <scope>NUCLEOTIDE SEQUENCE [LARGE SCALE GENOMIC DNA]</scope>
    <source>
        <strain evidence="5 6">FDAARGOS_1272</strain>
    </source>
</reference>
<evidence type="ECO:0000256" key="3">
    <source>
        <dbReference type="ARBA" id="ARBA00023163"/>
    </source>
</evidence>
<evidence type="ECO:0000313" key="6">
    <source>
        <dbReference type="Proteomes" id="UP000625568"/>
    </source>
</evidence>
<dbReference type="Pfam" id="PF13392">
    <property type="entry name" value="HNH_3"/>
    <property type="match status" value="1"/>
</dbReference>
<dbReference type="GeneID" id="93127810"/>
<gene>
    <name evidence="5" type="ORF">I6K02_14210</name>
</gene>
<keyword evidence="6" id="KW-1185">Reference proteome</keyword>
<dbReference type="GO" id="GO:0003700">
    <property type="term" value="F:DNA-binding transcription factor activity"/>
    <property type="evidence" value="ECO:0007669"/>
    <property type="project" value="InterPro"/>
</dbReference>
<protein>
    <submittedName>
        <fullName evidence="5">HNH endonuclease</fullName>
    </submittedName>
</protein>
<name>A0A892I6Q6_9BURK</name>
<dbReference type="InterPro" id="IPR036955">
    <property type="entry name" value="AP2/ERF_dom_sf"/>
</dbReference>
<dbReference type="Gene3D" id="3.30.730.10">
    <property type="entry name" value="AP2/ERF domain"/>
    <property type="match status" value="1"/>
</dbReference>
<dbReference type="InterPro" id="IPR003615">
    <property type="entry name" value="HNH_nuc"/>
</dbReference>
<dbReference type="AlphaFoldDB" id="A0A892I6Q6"/>
<dbReference type="InterPro" id="IPR016177">
    <property type="entry name" value="DNA-bd_dom_sf"/>
</dbReference>
<evidence type="ECO:0000256" key="1">
    <source>
        <dbReference type="ARBA" id="ARBA00023015"/>
    </source>
</evidence>
<dbReference type="GO" id="GO:0003677">
    <property type="term" value="F:DNA binding"/>
    <property type="evidence" value="ECO:0007669"/>
    <property type="project" value="UniProtKB-KW"/>
</dbReference>
<feature type="domain" description="AP2/ERF" evidence="4">
    <location>
        <begin position="104"/>
        <end position="158"/>
    </location>
</feature>
<accession>A0A892I6Q6</accession>
<dbReference type="GO" id="GO:0004519">
    <property type="term" value="F:endonuclease activity"/>
    <property type="evidence" value="ECO:0007669"/>
    <property type="project" value="UniProtKB-KW"/>
</dbReference>
<keyword evidence="5" id="KW-0378">Hydrolase</keyword>
<keyword evidence="3" id="KW-0804">Transcription</keyword>
<dbReference type="PROSITE" id="PS51032">
    <property type="entry name" value="AP2_ERF"/>
    <property type="match status" value="1"/>
</dbReference>
<evidence type="ECO:0000256" key="2">
    <source>
        <dbReference type="ARBA" id="ARBA00023125"/>
    </source>
</evidence>
<keyword evidence="5" id="KW-0540">Nuclease</keyword>
<dbReference type="Proteomes" id="UP000625568">
    <property type="component" value="Chromosome 1"/>
</dbReference>
<dbReference type="Gene3D" id="3.90.75.20">
    <property type="match status" value="1"/>
</dbReference>
<keyword evidence="2" id="KW-0238">DNA-binding</keyword>
<dbReference type="InterPro" id="IPR001471">
    <property type="entry name" value="AP2/ERF_dom"/>
</dbReference>
<dbReference type="RefSeq" id="WP_052688677.1">
    <property type="nucleotide sequence ID" value="NZ_CABVPR010000006.1"/>
</dbReference>
<keyword evidence="1" id="KW-0805">Transcription regulation</keyword>
<dbReference type="EMBL" id="CP069482">
    <property type="protein sequence ID" value="QRO77027.1"/>
    <property type="molecule type" value="Genomic_DNA"/>
</dbReference>
<evidence type="ECO:0000313" key="5">
    <source>
        <dbReference type="EMBL" id="QRO77027.1"/>
    </source>
</evidence>
<organism evidence="5 6">
    <name type="scientific">Burkholderia dolosa</name>
    <dbReference type="NCBI Taxonomy" id="152500"/>
    <lineage>
        <taxon>Bacteria</taxon>
        <taxon>Pseudomonadati</taxon>
        <taxon>Pseudomonadota</taxon>
        <taxon>Betaproteobacteria</taxon>
        <taxon>Burkholderiales</taxon>
        <taxon>Burkholderiaceae</taxon>
        <taxon>Burkholderia</taxon>
        <taxon>Burkholderia cepacia complex</taxon>
    </lineage>
</organism>
<sequence>MATIRTAKGEEILIDDADYELVSRWTWRTIGRGYAARSVYDPSKPSKRTNRYLHRFLLGLSDGDGAFVDHVNGNRLDNRRSNLRLCTVQENGRNSKVRSHNKSGFKGVFWDRRREKWTAYIKVDGKQRYLGLFSTAQLAHEAYCAAARKHFGAFAREG</sequence>
<proteinExistence type="predicted"/>
<evidence type="ECO:0000259" key="4">
    <source>
        <dbReference type="PROSITE" id="PS51032"/>
    </source>
</evidence>
<keyword evidence="5" id="KW-0255">Endonuclease</keyword>